<dbReference type="InterPro" id="IPR040256">
    <property type="entry name" value="At4g02000-like"/>
</dbReference>
<feature type="domain" description="DUF4283" evidence="1">
    <location>
        <begin position="39"/>
        <end position="121"/>
    </location>
</feature>
<evidence type="ECO:0000259" key="2">
    <source>
        <dbReference type="Pfam" id="PF14392"/>
    </source>
</evidence>
<evidence type="ECO:0000259" key="1">
    <source>
        <dbReference type="Pfam" id="PF14111"/>
    </source>
</evidence>
<evidence type="ECO:0008006" key="5">
    <source>
        <dbReference type="Google" id="ProtNLM"/>
    </source>
</evidence>
<organism evidence="3 4">
    <name type="scientific">Microthlaspi erraticum</name>
    <dbReference type="NCBI Taxonomy" id="1685480"/>
    <lineage>
        <taxon>Eukaryota</taxon>
        <taxon>Viridiplantae</taxon>
        <taxon>Streptophyta</taxon>
        <taxon>Embryophyta</taxon>
        <taxon>Tracheophyta</taxon>
        <taxon>Spermatophyta</taxon>
        <taxon>Magnoliopsida</taxon>
        <taxon>eudicotyledons</taxon>
        <taxon>Gunneridae</taxon>
        <taxon>Pentapetalae</taxon>
        <taxon>rosids</taxon>
        <taxon>malvids</taxon>
        <taxon>Brassicales</taxon>
        <taxon>Brassicaceae</taxon>
        <taxon>Coluteocarpeae</taxon>
        <taxon>Microthlaspi</taxon>
    </lineage>
</organism>
<dbReference type="AlphaFoldDB" id="A0A6D2I4V6"/>
<dbReference type="InterPro" id="IPR025558">
    <property type="entry name" value="DUF4283"/>
</dbReference>
<name>A0A6D2I4V6_9BRAS</name>
<feature type="domain" description="Zinc knuckle CX2CX4HX4C" evidence="2">
    <location>
        <begin position="175"/>
        <end position="220"/>
    </location>
</feature>
<dbReference type="InterPro" id="IPR025836">
    <property type="entry name" value="Zn_knuckle_CX2CX4HX4C"/>
</dbReference>
<dbReference type="OrthoDB" id="1108329at2759"/>
<protein>
    <recommendedName>
        <fullName evidence="5">DUF4283 domain-containing protein</fullName>
    </recommendedName>
</protein>
<dbReference type="Pfam" id="PF14392">
    <property type="entry name" value="zf-CCHC_4"/>
    <property type="match status" value="1"/>
</dbReference>
<dbReference type="PANTHER" id="PTHR31286:SF132">
    <property type="entry name" value="DUF4283 DOMAIN-CONTAINING PROTEIN"/>
    <property type="match status" value="1"/>
</dbReference>
<dbReference type="PANTHER" id="PTHR31286">
    <property type="entry name" value="GLYCINE-RICH CELL WALL STRUCTURAL PROTEIN 1.8-LIKE"/>
    <property type="match status" value="1"/>
</dbReference>
<gene>
    <name evidence="3" type="ORF">MERR_LOCUS7496</name>
</gene>
<dbReference type="EMBL" id="CACVBM020000532">
    <property type="protein sequence ID" value="CAA7020261.1"/>
    <property type="molecule type" value="Genomic_DNA"/>
</dbReference>
<evidence type="ECO:0000313" key="4">
    <source>
        <dbReference type="Proteomes" id="UP000467841"/>
    </source>
</evidence>
<dbReference type="Pfam" id="PF14111">
    <property type="entry name" value="DUF4283"/>
    <property type="match status" value="1"/>
</dbReference>
<keyword evidence="4" id="KW-1185">Reference proteome</keyword>
<accession>A0A6D2I4V6</accession>
<evidence type="ECO:0000313" key="3">
    <source>
        <dbReference type="EMBL" id="CAA7020261.1"/>
    </source>
</evidence>
<dbReference type="Proteomes" id="UP000467841">
    <property type="component" value="Unassembled WGS sequence"/>
</dbReference>
<comment type="caution">
    <text evidence="3">The sequence shown here is derived from an EMBL/GenBank/DDBJ whole genome shotgun (WGS) entry which is preliminary data.</text>
</comment>
<reference evidence="3" key="1">
    <citation type="submission" date="2020-01" db="EMBL/GenBank/DDBJ databases">
        <authorList>
            <person name="Mishra B."/>
        </authorList>
    </citation>
    <scope>NUCLEOTIDE SEQUENCE [LARGE SCALE GENOMIC DNA]</scope>
</reference>
<sequence>MSQLNGSARREGSPITARRRLVVDDEIIQIPDCDLTAVTEQFKQTLIGRTFNREGRSIDALISMLPKPKIWDVEGRAHGINLGNGRFQFDFNHVDDMNKVLAKRPWHFNQWSFALEQWEPFTREDFPNTMLFWISMTGVPVHFWNNPTFNEIGKVLGTVTNIDAKRVKFQVSLNADKPLQFERKVGFPNGDIATITLTYEGLQRYCFTCKLLSHEEATCPELT</sequence>
<proteinExistence type="predicted"/>